<evidence type="ECO:0000313" key="6">
    <source>
        <dbReference type="Proteomes" id="UP000035681"/>
    </source>
</evidence>
<dbReference type="GO" id="GO:0009986">
    <property type="term" value="C:cell surface"/>
    <property type="evidence" value="ECO:0007669"/>
    <property type="project" value="InterPro"/>
</dbReference>
<sequence>KYCSIIFNILSNMINWKVFIIFFIILTHFICETRFLLHRRILGVAGRHSNGMVLVTISKSRTLQEKRPVAQKLVKEGVKFHLFVTTFSRRRFSLKIYHSCFYASNVCKSVTVLSIPTKFVVKQQNQDQFFNLGSVSLKDEQSYPLPSTKKNKKQIWKIWQINKLTSLIFIFIIFFIILTHFIFENKFILHKRKFGVICKLTCWSSNQKLLKVTLSKNSNSLERNPLAKSFVKVGTKFHISAGAFSLKPFSTYMKIYHCCFESRFKSRCPGVTIVKIPSHYLIKTWRLKTYYVLKNLDLSKQKTQIIFKDDKKNNKTYFLLENQKRLVVKNFSYKKKFFNMMYGIILLIFLNILIHFNSGIHFLPRKQIVGVSGNFTCKYRSFSFVTVTLSKHGYGYTKEEHPLAKTRIKVGSPFHLIAKSSSYKKFDVYIKIYHNCFPSKLDLCGLSIKRVPAKFIYKKMQLCEFYSLGNVRLDHLPAKHYSCSQNKKKCNYLIIYIYIICFEVKCMFSRKVVGVAGTINCKYSRIGMALVTISKSKRVSYSGPLAKIKVKFGNPFHLMAKTLIYNLPVIKIYHNCFHFKPICQGVVIKHIPKNFIYKKLKALDFFNVGKINLDQEETKVLPPPYNKKRCFLR</sequence>
<dbReference type="Proteomes" id="UP000035681">
    <property type="component" value="Unplaced"/>
</dbReference>
<feature type="transmembrane region" description="Helical" evidence="5">
    <location>
        <begin position="337"/>
        <end position="356"/>
    </location>
</feature>
<dbReference type="PANTHER" id="PTHR21700">
    <property type="entry name" value="TRANSTHYRETIN-LIKE FAMILY PROTEIN-RELATED"/>
    <property type="match status" value="1"/>
</dbReference>
<evidence type="ECO:0000256" key="4">
    <source>
        <dbReference type="ARBA" id="ARBA00022729"/>
    </source>
</evidence>
<feature type="transmembrane region" description="Helical" evidence="5">
    <location>
        <begin position="164"/>
        <end position="183"/>
    </location>
</feature>
<dbReference type="AlphaFoldDB" id="A0AAF5CZH3"/>
<keyword evidence="4" id="KW-0732">Signal</keyword>
<accession>A0AAF5CZH3</accession>
<comment type="similarity">
    <text evidence="2">Belongs to the nematode transthyretin-like family.</text>
</comment>
<keyword evidence="5" id="KW-0812">Transmembrane</keyword>
<keyword evidence="5" id="KW-1133">Transmembrane helix</keyword>
<keyword evidence="3" id="KW-0964">Secreted</keyword>
<keyword evidence="5" id="KW-0472">Membrane</keyword>
<proteinExistence type="inferred from homology"/>
<evidence type="ECO:0000256" key="3">
    <source>
        <dbReference type="ARBA" id="ARBA00022525"/>
    </source>
</evidence>
<evidence type="ECO:0000256" key="5">
    <source>
        <dbReference type="SAM" id="Phobius"/>
    </source>
</evidence>
<dbReference type="Pfam" id="PF01060">
    <property type="entry name" value="TTR-52"/>
    <property type="match status" value="1"/>
</dbReference>
<dbReference type="InterPro" id="IPR038479">
    <property type="entry name" value="Transthyretin-like_sf"/>
</dbReference>
<evidence type="ECO:0000256" key="1">
    <source>
        <dbReference type="ARBA" id="ARBA00004613"/>
    </source>
</evidence>
<dbReference type="Gene3D" id="2.60.40.3330">
    <property type="match status" value="1"/>
</dbReference>
<evidence type="ECO:0000313" key="7">
    <source>
        <dbReference type="WBParaSite" id="TCONS_00004341.p1"/>
    </source>
</evidence>
<keyword evidence="6" id="KW-1185">Reference proteome</keyword>
<organism evidence="6 7">
    <name type="scientific">Strongyloides stercoralis</name>
    <name type="common">Threadworm</name>
    <dbReference type="NCBI Taxonomy" id="6248"/>
    <lineage>
        <taxon>Eukaryota</taxon>
        <taxon>Metazoa</taxon>
        <taxon>Ecdysozoa</taxon>
        <taxon>Nematoda</taxon>
        <taxon>Chromadorea</taxon>
        <taxon>Rhabditida</taxon>
        <taxon>Tylenchina</taxon>
        <taxon>Panagrolaimomorpha</taxon>
        <taxon>Strongyloidoidea</taxon>
        <taxon>Strongyloididae</taxon>
        <taxon>Strongyloides</taxon>
    </lineage>
</organism>
<name>A0AAF5CZH3_STRER</name>
<reference evidence="7" key="1">
    <citation type="submission" date="2024-02" db="UniProtKB">
        <authorList>
            <consortium name="WormBaseParasite"/>
        </authorList>
    </citation>
    <scope>IDENTIFICATION</scope>
</reference>
<evidence type="ECO:0000256" key="2">
    <source>
        <dbReference type="ARBA" id="ARBA00010112"/>
    </source>
</evidence>
<comment type="subcellular location">
    <subcellularLocation>
        <location evidence="1">Secreted</location>
    </subcellularLocation>
</comment>
<dbReference type="GO" id="GO:0005576">
    <property type="term" value="C:extracellular region"/>
    <property type="evidence" value="ECO:0007669"/>
    <property type="project" value="UniProtKB-SubCell"/>
</dbReference>
<dbReference type="WBParaSite" id="TCONS_00004341.p1">
    <property type="protein sequence ID" value="TCONS_00004341.p1"/>
    <property type="gene ID" value="XLOC_001664"/>
</dbReference>
<protein>
    <submittedName>
        <fullName evidence="7">Uncharacterized protein</fullName>
    </submittedName>
</protein>
<dbReference type="InterPro" id="IPR001534">
    <property type="entry name" value="Transthyretin-like"/>
</dbReference>